<organism evidence="1 2">
    <name type="scientific">Limoniibacter endophyticus</name>
    <dbReference type="NCBI Taxonomy" id="1565040"/>
    <lineage>
        <taxon>Bacteria</taxon>
        <taxon>Pseudomonadati</taxon>
        <taxon>Pseudomonadota</taxon>
        <taxon>Alphaproteobacteria</taxon>
        <taxon>Hyphomicrobiales</taxon>
        <taxon>Bartonellaceae</taxon>
        <taxon>Limoniibacter</taxon>
    </lineage>
</organism>
<reference evidence="1" key="1">
    <citation type="journal article" date="2014" name="Int. J. Syst. Evol. Microbiol.">
        <title>Complete genome sequence of Corynebacterium casei LMG S-19264T (=DSM 44701T), isolated from a smear-ripened cheese.</title>
        <authorList>
            <consortium name="US DOE Joint Genome Institute (JGI-PGF)"/>
            <person name="Walter F."/>
            <person name="Albersmeier A."/>
            <person name="Kalinowski J."/>
            <person name="Ruckert C."/>
        </authorList>
    </citation>
    <scope>NUCLEOTIDE SEQUENCE</scope>
    <source>
        <strain evidence="1">KCTC 42097</strain>
    </source>
</reference>
<gene>
    <name evidence="1" type="ORF">GCM10010136_17860</name>
</gene>
<evidence type="ECO:0000313" key="2">
    <source>
        <dbReference type="Proteomes" id="UP000641137"/>
    </source>
</evidence>
<sequence>MREGGRRIAWHAGNRPAKIGLSEILLAAFGDFPKPSIDIVQAARFGANQAEEMGIDEGVKVGDQLRGCFTRQAGQTIRSAARADLNAVPQQSLAGRNRYDIEADKLDITVLAQPDAPG</sequence>
<dbReference type="AlphaFoldDB" id="A0A8J3GHH9"/>
<proteinExistence type="predicted"/>
<comment type="caution">
    <text evidence="1">The sequence shown here is derived from an EMBL/GenBank/DDBJ whole genome shotgun (WGS) entry which is preliminary data.</text>
</comment>
<dbReference type="Proteomes" id="UP000641137">
    <property type="component" value="Unassembled WGS sequence"/>
</dbReference>
<dbReference type="EMBL" id="BMZO01000005">
    <property type="protein sequence ID" value="GHC71009.1"/>
    <property type="molecule type" value="Genomic_DNA"/>
</dbReference>
<evidence type="ECO:0000313" key="1">
    <source>
        <dbReference type="EMBL" id="GHC71009.1"/>
    </source>
</evidence>
<reference evidence="1" key="2">
    <citation type="submission" date="2020-09" db="EMBL/GenBank/DDBJ databases">
        <authorList>
            <person name="Sun Q."/>
            <person name="Kim S."/>
        </authorList>
    </citation>
    <scope>NUCLEOTIDE SEQUENCE</scope>
    <source>
        <strain evidence="1">KCTC 42097</strain>
    </source>
</reference>
<keyword evidence="2" id="KW-1185">Reference proteome</keyword>
<dbReference type="RefSeq" id="WP_244636672.1">
    <property type="nucleotide sequence ID" value="NZ_BMZO01000005.1"/>
</dbReference>
<protein>
    <submittedName>
        <fullName evidence="1">Uncharacterized protein</fullName>
    </submittedName>
</protein>
<accession>A0A8J3GHH9</accession>
<name>A0A8J3GHH9_9HYPH</name>